<dbReference type="OrthoDB" id="1920676at2759"/>
<evidence type="ECO:0000313" key="7">
    <source>
        <dbReference type="EMBL" id="OAY36861.1"/>
    </source>
</evidence>
<dbReference type="GO" id="GO:0010166">
    <property type="term" value="P:wax metabolic process"/>
    <property type="evidence" value="ECO:0000318"/>
    <property type="project" value="GO_Central"/>
</dbReference>
<keyword evidence="4" id="KW-0804">Transcription</keyword>
<evidence type="ECO:0000256" key="4">
    <source>
        <dbReference type="ARBA" id="ARBA00023163"/>
    </source>
</evidence>
<dbReference type="InterPro" id="IPR016177">
    <property type="entry name" value="DNA-bd_dom_sf"/>
</dbReference>
<dbReference type="SUPFAM" id="SSF54171">
    <property type="entry name" value="DNA-binding domain"/>
    <property type="match status" value="1"/>
</dbReference>
<organism evidence="7 8">
    <name type="scientific">Manihot esculenta</name>
    <name type="common">Cassava</name>
    <name type="synonym">Jatropha manihot</name>
    <dbReference type="NCBI Taxonomy" id="3983"/>
    <lineage>
        <taxon>Eukaryota</taxon>
        <taxon>Viridiplantae</taxon>
        <taxon>Streptophyta</taxon>
        <taxon>Embryophyta</taxon>
        <taxon>Tracheophyta</taxon>
        <taxon>Spermatophyta</taxon>
        <taxon>Magnoliopsida</taxon>
        <taxon>eudicotyledons</taxon>
        <taxon>Gunneridae</taxon>
        <taxon>Pentapetalae</taxon>
        <taxon>rosids</taxon>
        <taxon>fabids</taxon>
        <taxon>Malpighiales</taxon>
        <taxon>Euphorbiaceae</taxon>
        <taxon>Crotonoideae</taxon>
        <taxon>Manihoteae</taxon>
        <taxon>Manihot</taxon>
    </lineage>
</organism>
<dbReference type="Proteomes" id="UP000091857">
    <property type="component" value="Chromosome 11"/>
</dbReference>
<name>A0A2C9UZX6_MANES</name>
<dbReference type="STRING" id="3983.A0A2C9UZX6"/>
<dbReference type="CDD" id="cd00018">
    <property type="entry name" value="AP2"/>
    <property type="match status" value="1"/>
</dbReference>
<keyword evidence="3" id="KW-0238">DNA-binding</keyword>
<reference evidence="8" key="1">
    <citation type="journal article" date="2016" name="Nat. Biotechnol.">
        <title>Sequencing wild and cultivated cassava and related species reveals extensive interspecific hybridization and genetic diversity.</title>
        <authorList>
            <person name="Bredeson J.V."/>
            <person name="Lyons J.B."/>
            <person name="Prochnik S.E."/>
            <person name="Wu G.A."/>
            <person name="Ha C.M."/>
            <person name="Edsinger-Gonzales E."/>
            <person name="Grimwood J."/>
            <person name="Schmutz J."/>
            <person name="Rabbi I.Y."/>
            <person name="Egesi C."/>
            <person name="Nauluvula P."/>
            <person name="Lebot V."/>
            <person name="Ndunguru J."/>
            <person name="Mkamilo G."/>
            <person name="Bart R.S."/>
            <person name="Setter T.L."/>
            <person name="Gleadow R.M."/>
            <person name="Kulakow P."/>
            <person name="Ferguson M.E."/>
            <person name="Rounsley S."/>
            <person name="Rokhsar D.S."/>
        </authorList>
    </citation>
    <scope>NUCLEOTIDE SEQUENCE [LARGE SCALE GENOMIC DNA]</scope>
    <source>
        <strain evidence="8">cv. AM560-2</strain>
    </source>
</reference>
<feature type="domain" description="AP2/ERF" evidence="6">
    <location>
        <begin position="6"/>
        <end position="63"/>
    </location>
</feature>
<evidence type="ECO:0000256" key="5">
    <source>
        <dbReference type="ARBA" id="ARBA00023242"/>
    </source>
</evidence>
<evidence type="ECO:0000256" key="2">
    <source>
        <dbReference type="ARBA" id="ARBA00023015"/>
    </source>
</evidence>
<keyword evidence="8" id="KW-1185">Reference proteome</keyword>
<dbReference type="AlphaFoldDB" id="A0A2C9UZX6"/>
<dbReference type="PANTHER" id="PTHR31194:SF204">
    <property type="entry name" value="ETHYLENE-RESPONSIVE TRANSCRIPTION FACTOR WIN1"/>
    <property type="match status" value="1"/>
</dbReference>
<dbReference type="PROSITE" id="PS51032">
    <property type="entry name" value="AP2_ERF"/>
    <property type="match status" value="1"/>
</dbReference>
<comment type="subcellular location">
    <subcellularLocation>
        <location evidence="1">Nucleus</location>
    </subcellularLocation>
</comment>
<dbReference type="InterPro" id="IPR050913">
    <property type="entry name" value="AP2/ERF_ERF"/>
</dbReference>
<dbReference type="InterPro" id="IPR036955">
    <property type="entry name" value="AP2/ERF_dom_sf"/>
</dbReference>
<keyword evidence="2" id="KW-0805">Transcription regulation</keyword>
<dbReference type="Gramene" id="Manes.11G055000.1.v8.1">
    <property type="protein sequence ID" value="Manes.11G055000.1.v8.1.CDS"/>
    <property type="gene ID" value="Manes.11G055000.v8.1"/>
</dbReference>
<evidence type="ECO:0000256" key="1">
    <source>
        <dbReference type="ARBA" id="ARBA00004123"/>
    </source>
</evidence>
<dbReference type="FunFam" id="3.30.730.10:FF:000001">
    <property type="entry name" value="Ethylene-responsive transcription factor 2"/>
    <property type="match status" value="1"/>
</dbReference>
<dbReference type="InterPro" id="IPR001471">
    <property type="entry name" value="AP2/ERF_dom"/>
</dbReference>
<evidence type="ECO:0000313" key="8">
    <source>
        <dbReference type="Proteomes" id="UP000091857"/>
    </source>
</evidence>
<proteinExistence type="predicted"/>
<dbReference type="GO" id="GO:0003700">
    <property type="term" value="F:DNA-binding transcription factor activity"/>
    <property type="evidence" value="ECO:0000318"/>
    <property type="project" value="GO_Central"/>
</dbReference>
<dbReference type="Gene3D" id="3.30.730.10">
    <property type="entry name" value="AP2/ERF domain"/>
    <property type="match status" value="1"/>
</dbReference>
<dbReference type="Pfam" id="PF00847">
    <property type="entry name" value="AP2"/>
    <property type="match status" value="1"/>
</dbReference>
<dbReference type="PRINTS" id="PR00367">
    <property type="entry name" value="ETHRSPELEMNT"/>
</dbReference>
<dbReference type="SMR" id="A0A2C9UZX6"/>
<dbReference type="GO" id="GO:0005634">
    <property type="term" value="C:nucleus"/>
    <property type="evidence" value="ECO:0000318"/>
    <property type="project" value="GO_Central"/>
</dbReference>
<dbReference type="EMBL" id="CM004397">
    <property type="protein sequence ID" value="OAY36861.1"/>
    <property type="molecule type" value="Genomic_DNA"/>
</dbReference>
<comment type="caution">
    <text evidence="7">The sequence shown here is derived from an EMBL/GenBank/DDBJ whole genome shotgun (WGS) entry which is preliminary data.</text>
</comment>
<evidence type="ECO:0000256" key="3">
    <source>
        <dbReference type="ARBA" id="ARBA00023125"/>
    </source>
</evidence>
<dbReference type="OMA" id="TESCHIG"/>
<accession>A0A2C9UZX6</accession>
<dbReference type="GO" id="GO:0000976">
    <property type="term" value="F:transcription cis-regulatory region binding"/>
    <property type="evidence" value="ECO:0000318"/>
    <property type="project" value="GO_Central"/>
</dbReference>
<dbReference type="SMART" id="SM00380">
    <property type="entry name" value="AP2"/>
    <property type="match status" value="1"/>
</dbReference>
<evidence type="ECO:0000259" key="6">
    <source>
        <dbReference type="PROSITE" id="PS51032"/>
    </source>
</evidence>
<dbReference type="PANTHER" id="PTHR31194">
    <property type="entry name" value="SHN SHINE , DNA BINDING / TRANSCRIPTION FACTOR"/>
    <property type="match status" value="1"/>
</dbReference>
<sequence>MVQSKKFRGVRQRRWGSWVSEIRHPLLKRRVWLGTFESAEAAARAYDEAAVLMCGRNAKTNFPVVTDKQGYDDKSSFSSSPAPSTATATTRLSSLLSAKLRKPCKSLSPSLTCLRLDTESCHIGVWQKRAGPRSDSNWVTIVELGKKGQRAQEPKFPGSLETPQVMVGQEVGGGGGGLDEEKRIALEMIEELLNSN</sequence>
<gene>
    <name evidence="7" type="ORF">MANES_11G055000v8</name>
</gene>
<protein>
    <recommendedName>
        <fullName evidence="6">AP2/ERF domain-containing protein</fullName>
    </recommendedName>
</protein>
<keyword evidence="5" id="KW-0539">Nucleus</keyword>